<dbReference type="Proteomes" id="UP000224634">
    <property type="component" value="Unassembled WGS sequence"/>
</dbReference>
<dbReference type="InterPro" id="IPR000504">
    <property type="entry name" value="RRM_dom"/>
</dbReference>
<dbReference type="InterPro" id="IPR007201">
    <property type="entry name" value="Mei2-like_Rrm_C"/>
</dbReference>
<proteinExistence type="predicted"/>
<dbReference type="GO" id="GO:0003723">
    <property type="term" value="F:RNA binding"/>
    <property type="evidence" value="ECO:0007669"/>
    <property type="project" value="UniProtKB-UniRule"/>
</dbReference>
<feature type="region of interest" description="Disordered" evidence="3">
    <location>
        <begin position="602"/>
        <end position="663"/>
    </location>
</feature>
<accession>A0A2B7Z3X0</accession>
<evidence type="ECO:0000313" key="5">
    <source>
        <dbReference type="EMBL" id="PGH27933.1"/>
    </source>
</evidence>
<evidence type="ECO:0000313" key="6">
    <source>
        <dbReference type="Proteomes" id="UP000224634"/>
    </source>
</evidence>
<feature type="compositionally biased region" description="Polar residues" evidence="3">
    <location>
        <begin position="1"/>
        <end position="14"/>
    </location>
</feature>
<dbReference type="SUPFAM" id="SSF54928">
    <property type="entry name" value="RNA-binding domain, RBD"/>
    <property type="match status" value="1"/>
</dbReference>
<comment type="caution">
    <text evidence="5">The sequence shown here is derived from an EMBL/GenBank/DDBJ whole genome shotgun (WGS) entry which is preliminary data.</text>
</comment>
<feature type="compositionally biased region" description="Basic and acidic residues" evidence="3">
    <location>
        <begin position="605"/>
        <end position="616"/>
    </location>
</feature>
<name>A0A2B7Z3X0_POLH7</name>
<keyword evidence="6" id="KW-1185">Reference proteome</keyword>
<dbReference type="CDD" id="cd12532">
    <property type="entry name" value="RRM3_MEI2_fungi"/>
    <property type="match status" value="1"/>
</dbReference>
<dbReference type="PANTHER" id="PTHR23189">
    <property type="entry name" value="RNA RECOGNITION MOTIF-CONTAINING"/>
    <property type="match status" value="1"/>
</dbReference>
<feature type="region of interest" description="Disordered" evidence="3">
    <location>
        <begin position="1"/>
        <end position="33"/>
    </location>
</feature>
<evidence type="ECO:0000256" key="3">
    <source>
        <dbReference type="SAM" id="MobiDB-lite"/>
    </source>
</evidence>
<dbReference type="STRING" id="1447883.A0A2B7Z3X0"/>
<reference evidence="5 6" key="1">
    <citation type="submission" date="2017-10" db="EMBL/GenBank/DDBJ databases">
        <title>Comparative genomics in systemic dimorphic fungi from Ajellomycetaceae.</title>
        <authorList>
            <person name="Munoz J.F."/>
            <person name="Mcewen J.G."/>
            <person name="Clay O.K."/>
            <person name="Cuomo C.A."/>
        </authorList>
    </citation>
    <scope>NUCLEOTIDE SEQUENCE [LARGE SCALE GENOMIC DNA]</scope>
    <source>
        <strain evidence="5 6">UAMH7299</strain>
    </source>
</reference>
<feature type="domain" description="RRM" evidence="4">
    <location>
        <begin position="456"/>
        <end position="546"/>
    </location>
</feature>
<dbReference type="EMBL" id="PDNA01000003">
    <property type="protein sequence ID" value="PGH27933.1"/>
    <property type="molecule type" value="Genomic_DNA"/>
</dbReference>
<dbReference type="InterPro" id="IPR034862">
    <property type="entry name" value="Fungal_Mei2-like_RRM3"/>
</dbReference>
<dbReference type="PROSITE" id="PS50102">
    <property type="entry name" value="RRM"/>
    <property type="match status" value="1"/>
</dbReference>
<protein>
    <recommendedName>
        <fullName evidence="4">RRM domain-containing protein</fullName>
    </recommendedName>
</protein>
<organism evidence="5 6">
    <name type="scientific">Polytolypa hystricis (strain UAMH7299)</name>
    <dbReference type="NCBI Taxonomy" id="1447883"/>
    <lineage>
        <taxon>Eukaryota</taxon>
        <taxon>Fungi</taxon>
        <taxon>Dikarya</taxon>
        <taxon>Ascomycota</taxon>
        <taxon>Pezizomycotina</taxon>
        <taxon>Eurotiomycetes</taxon>
        <taxon>Eurotiomycetidae</taxon>
        <taxon>Onygenales</taxon>
        <taxon>Onygenales incertae sedis</taxon>
        <taxon>Polytolypa</taxon>
    </lineage>
</organism>
<feature type="region of interest" description="Disordered" evidence="3">
    <location>
        <begin position="562"/>
        <end position="585"/>
    </location>
</feature>
<sequence length="663" mass="73754">MKDTSSYMASSPVSSDDAATRNGSPETKLTAFSPEDIRFKSRLEIDSGFGSHKYYPIFTRRTSMGQCMDPFLVAPPPSSTGTAQLSPTASSFIPKGLLGENPFGPIGPPSRVTDASFPTASTNYRVATVEPETAKHGDALDSYETKFAGFTGPTKIIKTPAPILYVNFGQFDEVNHNRAFAIEGVPADMAYPTIAGLFDRQEYATIKGLVLTELSSSGLVYVGFTDMREAENAKAKVARLHPAWRMHMLTAKEFAHKLEETNATATSDFEGQVLATVGYNGFNPGIDGRAVSHAFKRILDTFGDIRVFHCLPTGQGTVVAFHIEFFDTNVAENVVIALNGASVDGLLIDVKLHQPDVFQAHPVQPVAKFNELATPARPHVRRLTASSPLDSPRLELSITGRSTVPVGERDTLMPWSPRFDDGFGSRQRPERYLDARSNSQNYVDIERIRCGLDVRTTIMLRNIPNKIDQAMLKEIVDETSHGKYDFMYLRIDFGNNCNVGYAFINFEDFAKARAGRTWNCFNSDKVAEISYATIQGKDCLVQKFRNSSVMLEHPSFRPKIFHTGNGPLAGTEDRFPGPDNPSKMRRSVENAEHVGLFAPRVGQQYRDEQRRRRSQYDRGTTAAERETHWNRNFTPRRAAHNSNNGGGYMSPMNGHWYDTPRSR</sequence>
<dbReference type="AlphaFoldDB" id="A0A2B7Z3X0"/>
<keyword evidence="1 2" id="KW-0694">RNA-binding</keyword>
<dbReference type="OrthoDB" id="417481at2759"/>
<dbReference type="Pfam" id="PF04059">
    <property type="entry name" value="RRM_2"/>
    <property type="match status" value="1"/>
</dbReference>
<evidence type="ECO:0000259" key="4">
    <source>
        <dbReference type="PROSITE" id="PS50102"/>
    </source>
</evidence>
<evidence type="ECO:0000256" key="2">
    <source>
        <dbReference type="PROSITE-ProRule" id="PRU00176"/>
    </source>
</evidence>
<gene>
    <name evidence="5" type="ORF">AJ80_00483</name>
</gene>
<evidence type="ECO:0000256" key="1">
    <source>
        <dbReference type="ARBA" id="ARBA00022884"/>
    </source>
</evidence>
<dbReference type="InterPro" id="IPR035979">
    <property type="entry name" value="RBD_domain_sf"/>
</dbReference>